<dbReference type="PROSITE" id="PS52016">
    <property type="entry name" value="TONB_DEPENDENT_REC_3"/>
    <property type="match status" value="1"/>
</dbReference>
<evidence type="ECO:0000256" key="3">
    <source>
        <dbReference type="ARBA" id="ARBA00022452"/>
    </source>
</evidence>
<keyword evidence="4 7" id="KW-0812">Transmembrane</keyword>
<dbReference type="Gene3D" id="2.40.170.20">
    <property type="entry name" value="TonB-dependent receptor, beta-barrel domain"/>
    <property type="match status" value="1"/>
</dbReference>
<dbReference type="Gene3D" id="2.60.40.1120">
    <property type="entry name" value="Carboxypeptidase-like, regulatory domain"/>
    <property type="match status" value="1"/>
</dbReference>
<dbReference type="AlphaFoldDB" id="A0A5D4HAA2"/>
<evidence type="ECO:0000256" key="6">
    <source>
        <dbReference type="ARBA" id="ARBA00023237"/>
    </source>
</evidence>
<reference evidence="9 10" key="1">
    <citation type="submission" date="2019-08" db="EMBL/GenBank/DDBJ databases">
        <title>Phlebobacter frassis gen. nov. sp. nov., a new member of family Sphingobacteriaceae isolated from sand fly rearing media.</title>
        <authorList>
            <person name="Kakumanu M.L."/>
            <person name="Marayati B.F."/>
            <person name="Wada-Katsumata A."/>
            <person name="Wasserberg G."/>
            <person name="Schal C."/>
            <person name="Apperson C.S."/>
            <person name="Ponnusamy L."/>
        </authorList>
    </citation>
    <scope>NUCLEOTIDE SEQUENCE [LARGE SCALE GENOMIC DNA]</scope>
    <source>
        <strain evidence="9 10">SSI9</strain>
    </source>
</reference>
<comment type="subcellular location">
    <subcellularLocation>
        <location evidence="1 7">Cell outer membrane</location>
        <topology evidence="1 7">Multi-pass membrane protein</topology>
    </subcellularLocation>
</comment>
<dbReference type="InterPro" id="IPR037066">
    <property type="entry name" value="Plug_dom_sf"/>
</dbReference>
<feature type="domain" description="TonB-dependent receptor plug" evidence="8">
    <location>
        <begin position="140"/>
        <end position="243"/>
    </location>
</feature>
<evidence type="ECO:0000259" key="8">
    <source>
        <dbReference type="Pfam" id="PF07715"/>
    </source>
</evidence>
<dbReference type="Proteomes" id="UP000322362">
    <property type="component" value="Unassembled WGS sequence"/>
</dbReference>
<dbReference type="NCBIfam" id="TIGR04057">
    <property type="entry name" value="SusC_RagA_signa"/>
    <property type="match status" value="1"/>
</dbReference>
<name>A0A5D4HAA2_9SPHI</name>
<organism evidence="9 10">
    <name type="scientific">Sphingobacterium phlebotomi</name>
    <dbReference type="NCBI Taxonomy" id="2605433"/>
    <lineage>
        <taxon>Bacteria</taxon>
        <taxon>Pseudomonadati</taxon>
        <taxon>Bacteroidota</taxon>
        <taxon>Sphingobacteriia</taxon>
        <taxon>Sphingobacteriales</taxon>
        <taxon>Sphingobacteriaceae</taxon>
        <taxon>Sphingobacterium</taxon>
    </lineage>
</organism>
<evidence type="ECO:0000313" key="9">
    <source>
        <dbReference type="EMBL" id="TYR37123.1"/>
    </source>
</evidence>
<dbReference type="Pfam" id="PF13715">
    <property type="entry name" value="CarbopepD_reg_2"/>
    <property type="match status" value="1"/>
</dbReference>
<dbReference type="GO" id="GO:0009279">
    <property type="term" value="C:cell outer membrane"/>
    <property type="evidence" value="ECO:0007669"/>
    <property type="project" value="UniProtKB-SubCell"/>
</dbReference>
<dbReference type="InterPro" id="IPR008969">
    <property type="entry name" value="CarboxyPept-like_regulatory"/>
</dbReference>
<dbReference type="Pfam" id="PF07715">
    <property type="entry name" value="Plug"/>
    <property type="match status" value="1"/>
</dbReference>
<dbReference type="InterPro" id="IPR039426">
    <property type="entry name" value="TonB-dep_rcpt-like"/>
</dbReference>
<gene>
    <name evidence="9" type="ORF">FXV77_07070</name>
</gene>
<dbReference type="SUPFAM" id="SSF49464">
    <property type="entry name" value="Carboxypeptidase regulatory domain-like"/>
    <property type="match status" value="1"/>
</dbReference>
<keyword evidence="2 7" id="KW-0813">Transport</keyword>
<dbReference type="InterPro" id="IPR036942">
    <property type="entry name" value="Beta-barrel_TonB_sf"/>
</dbReference>
<dbReference type="InterPro" id="IPR023997">
    <property type="entry name" value="TonB-dep_OMP_SusC/RagA_CS"/>
</dbReference>
<keyword evidence="3 7" id="KW-1134">Transmembrane beta strand</keyword>
<sequence length="1117" mass="125404">MQKALNVLLGGLPLRYKIEGKTVAIVKKATGQGRTARTFVQEEAVAAQADVTGKVVDGDGTPIVGASVHIKGTTRGTSSGPDGTFNISAARNETLVVSSIGFQATEIVLEEQFALGNIVLSTAANELDELVVVGYGTQRKASLTSAITTVKAEELERIAPSNLSNTLAGRAPGVTVTNTSGMSGASSSVRIRGSFAEPLYVIDGIVRDKASFDALEAGEVDQITFLKDGAAAAVYGTRAGNGVVVVTTRKGASQKPMFNLQSNYTFMAPTQTLLADLTTATDELIYQNRVSQFIWERGDQATPWVAPNGDEEFEYFRDKSYNANDIIWRNPFSHRQSISVNGGNDKITYYNLISYRGEQGSYQSLDHHKFNLRSNVSARISDAFTIDLNLSANQQNSKKFYWPFNTSANDDDFDVSDFYRVTFNWPKLYPFYVDADGNPTNDTDAFPLQAPVGTWSLWNVIDQVNGDRYINRKIRQVNPILSLNLKLDKVLDGLSTRFVGSYVAEDYLRKRYMTFQKNYSFASANPTGNRFIPAAPDESRVNIFNFSQTRPFMDYTMERKWEYQMNWFLNYMKTFNNNHTVDAMLALEQFESGLTNVEARAEDPLTDYDQMFLYPTDRNFRNANGMEALEARQAAIGRVNYNYANKYIAEFSFRYDGTTLFDSDKRWGFFPSVSAAWRLSEEEFFANVRNTVNDLRLRASYGSTGNYLDENGIPINQFTFRENYSTVTINPETGVQTPVPGSVFGNTYYNGLRYMTAPNPNVTWTVSKSYNVGLDFGFLNNRLTGNLDFFLRKESDILATRVMAVPDNYGRELAKENYAARSYRGGELTVAWSDRVDEVQYGITANLGFATNRWDVIDELASFGPGGNQHFRTRIGRPHEPIFGFQALDLVRTQEQLDQLNADGYTVFGRTPYLGMVMIEDIRGANFTEGADGKIDENDLQLLSLNKDPRFNYGLGLNGSWKGLSVSALLQGVFRYDRMISIQEGHGIRQHGGNARPYYPIWTDDVWTYENPNAKYPRPVGSNWLESGGSYTFENQVLSSSYWMRSGAYLRLRDLNVSYRLPQTLASRFKLDNVSVFANGTNLFVISPMTAFHDPEQKNYDSYPVMRTFSLGLDVKF</sequence>
<evidence type="ECO:0000313" key="10">
    <source>
        <dbReference type="Proteomes" id="UP000322362"/>
    </source>
</evidence>
<keyword evidence="10" id="KW-1185">Reference proteome</keyword>
<dbReference type="NCBIfam" id="TIGR04056">
    <property type="entry name" value="OMP_RagA_SusC"/>
    <property type="match status" value="1"/>
</dbReference>
<dbReference type="Gene3D" id="2.170.130.10">
    <property type="entry name" value="TonB-dependent receptor, plug domain"/>
    <property type="match status" value="1"/>
</dbReference>
<dbReference type="InterPro" id="IPR023996">
    <property type="entry name" value="TonB-dep_OMP_SusC/RagA"/>
</dbReference>
<evidence type="ECO:0000256" key="2">
    <source>
        <dbReference type="ARBA" id="ARBA00022448"/>
    </source>
</evidence>
<comment type="caution">
    <text evidence="9">The sequence shown here is derived from an EMBL/GenBank/DDBJ whole genome shotgun (WGS) entry which is preliminary data.</text>
</comment>
<comment type="similarity">
    <text evidence="7">Belongs to the TonB-dependent receptor family.</text>
</comment>
<dbReference type="SUPFAM" id="SSF56935">
    <property type="entry name" value="Porins"/>
    <property type="match status" value="1"/>
</dbReference>
<evidence type="ECO:0000256" key="4">
    <source>
        <dbReference type="ARBA" id="ARBA00022692"/>
    </source>
</evidence>
<dbReference type="EMBL" id="VTAV01000003">
    <property type="protein sequence ID" value="TYR37123.1"/>
    <property type="molecule type" value="Genomic_DNA"/>
</dbReference>
<protein>
    <submittedName>
        <fullName evidence="9">SusC/RagA family TonB-linked outer membrane protein</fullName>
    </submittedName>
</protein>
<evidence type="ECO:0000256" key="7">
    <source>
        <dbReference type="PROSITE-ProRule" id="PRU01360"/>
    </source>
</evidence>
<accession>A0A5D4HAA2</accession>
<evidence type="ECO:0000256" key="5">
    <source>
        <dbReference type="ARBA" id="ARBA00023136"/>
    </source>
</evidence>
<keyword evidence="5 7" id="KW-0472">Membrane</keyword>
<dbReference type="InterPro" id="IPR012910">
    <property type="entry name" value="Plug_dom"/>
</dbReference>
<proteinExistence type="inferred from homology"/>
<keyword evidence="6 7" id="KW-0998">Cell outer membrane</keyword>
<evidence type="ECO:0000256" key="1">
    <source>
        <dbReference type="ARBA" id="ARBA00004571"/>
    </source>
</evidence>